<protein>
    <submittedName>
        <fullName evidence="2">Uncharacterized protein</fullName>
    </submittedName>
</protein>
<feature type="compositionally biased region" description="Low complexity" evidence="1">
    <location>
        <begin position="16"/>
        <end position="26"/>
    </location>
</feature>
<organism evidence="2 3">
    <name type="scientific">Bifidobacterium leontopitheci</name>
    <dbReference type="NCBI Taxonomy" id="2650774"/>
    <lineage>
        <taxon>Bacteria</taxon>
        <taxon>Bacillati</taxon>
        <taxon>Actinomycetota</taxon>
        <taxon>Actinomycetes</taxon>
        <taxon>Bifidobacteriales</taxon>
        <taxon>Bifidobacteriaceae</taxon>
        <taxon>Bifidobacterium</taxon>
    </lineage>
</organism>
<evidence type="ECO:0000256" key="1">
    <source>
        <dbReference type="SAM" id="MobiDB-lite"/>
    </source>
</evidence>
<feature type="region of interest" description="Disordered" evidence="1">
    <location>
        <begin position="166"/>
        <end position="194"/>
    </location>
</feature>
<dbReference type="Proteomes" id="UP000441772">
    <property type="component" value="Unassembled WGS sequence"/>
</dbReference>
<name>A0A6I1GPX4_9BIFI</name>
<proteinExistence type="predicted"/>
<evidence type="ECO:0000313" key="2">
    <source>
        <dbReference type="EMBL" id="KAB7790138.1"/>
    </source>
</evidence>
<accession>A0A6I1GPX4</accession>
<dbReference type="AlphaFoldDB" id="A0A6I1GPX4"/>
<dbReference type="EMBL" id="WBVT01000020">
    <property type="protein sequence ID" value="KAB7790138.1"/>
    <property type="molecule type" value="Genomic_DNA"/>
</dbReference>
<reference evidence="2 3" key="1">
    <citation type="submission" date="2019-09" db="EMBL/GenBank/DDBJ databases">
        <title>Characterization of the phylogenetic diversity of two novel species belonging to the genus Bifidobacterium: Bifidobacterium cebidarum sp. nov. and Bifidobacterium leontopitheci sp. nov.</title>
        <authorList>
            <person name="Lugli G.A."/>
            <person name="Duranti S."/>
            <person name="Milani C."/>
            <person name="Turroni F."/>
            <person name="Ventura M."/>
        </authorList>
    </citation>
    <scope>NUCLEOTIDE SEQUENCE [LARGE SCALE GENOMIC DNA]</scope>
    <source>
        <strain evidence="2 3">LMG 31471</strain>
    </source>
</reference>
<keyword evidence="3" id="KW-1185">Reference proteome</keyword>
<comment type="caution">
    <text evidence="2">The sequence shown here is derived from an EMBL/GenBank/DDBJ whole genome shotgun (WGS) entry which is preliminary data.</text>
</comment>
<gene>
    <name evidence="2" type="ORF">F7D09_1331</name>
</gene>
<evidence type="ECO:0000313" key="3">
    <source>
        <dbReference type="Proteomes" id="UP000441772"/>
    </source>
</evidence>
<sequence length="194" mass="21344">MQYRFPSRSRIPHPASPESRSPAPYPASPESARCTMCILGKICEELVCNDTRLCTSRRTICLLFAARCTLCILRKAAIAPTATCAAQIQASGNRATVFRGKLCMDCHGIFSRTHRCAKHQAVIWMSTTEGTQSTGKAVRKPKTITEPPSSLLLSLLKPGPTRRAFLLPAGQSPTPRERRPNVTRRASPVRRGSR</sequence>
<feature type="region of interest" description="Disordered" evidence="1">
    <location>
        <begin position="1"/>
        <end position="26"/>
    </location>
</feature>